<evidence type="ECO:0000256" key="1">
    <source>
        <dbReference type="SAM" id="MobiDB-lite"/>
    </source>
</evidence>
<gene>
    <name evidence="3" type="ORF">DP939_25085</name>
</gene>
<dbReference type="Proteomes" id="UP000253303">
    <property type="component" value="Unassembled WGS sequence"/>
</dbReference>
<name>A0A366LV80_9ACTN</name>
<feature type="compositionally biased region" description="Basic and acidic residues" evidence="1">
    <location>
        <begin position="260"/>
        <end position="277"/>
    </location>
</feature>
<dbReference type="Pfam" id="PF14028">
    <property type="entry name" value="Lant_dehydr_C"/>
    <property type="match status" value="1"/>
</dbReference>
<dbReference type="OrthoDB" id="4678170at2"/>
<sequence>MNSHYQQIDIAFPAWDDAETVALRHLLPLLTPPHGPITRWWFIRKRPCWRIRYLNRDTGAAAAHEPLHGRLAALADAGHILSATTVIYEPEVGAFGGAEAMDCAHRLFHDDTRHLLGHLALTRHRPAAAHRYELAILLCVALMRAAGLDWYEEGDVWARVAAHRTPAPPRLDQLGKLRRLMSTDLTVACRPGAGVADHAEWARSFTSGGRRLAELARTGRLERGLRAVLAHHVIFTWNRHGLPHAVQAALASSAATVVFDDHPAHDAPPHRRNDADQARTTPSHTLPAHAPAPPGAATAASVPARLVIDRM</sequence>
<dbReference type="RefSeq" id="WP_113983232.1">
    <property type="nucleotide sequence ID" value="NZ_QMEY01000012.1"/>
</dbReference>
<feature type="region of interest" description="Disordered" evidence="1">
    <location>
        <begin position="260"/>
        <end position="301"/>
    </location>
</feature>
<keyword evidence="3" id="KW-0808">Transferase</keyword>
<feature type="domain" description="Thiopeptide-type bacteriocin biosynthesis" evidence="2">
    <location>
        <begin position="17"/>
        <end position="255"/>
    </location>
</feature>
<organism evidence="3 4">
    <name type="scientific">Spongiactinospora rosea</name>
    <dbReference type="NCBI Taxonomy" id="2248750"/>
    <lineage>
        <taxon>Bacteria</taxon>
        <taxon>Bacillati</taxon>
        <taxon>Actinomycetota</taxon>
        <taxon>Actinomycetes</taxon>
        <taxon>Streptosporangiales</taxon>
        <taxon>Streptosporangiaceae</taxon>
        <taxon>Spongiactinospora</taxon>
    </lineage>
</organism>
<dbReference type="InterPro" id="IPR023809">
    <property type="entry name" value="Thiopep_bacteriocin_synth_dom"/>
</dbReference>
<dbReference type="GO" id="GO:0032259">
    <property type="term" value="P:methylation"/>
    <property type="evidence" value="ECO:0007669"/>
    <property type="project" value="UniProtKB-KW"/>
</dbReference>
<reference evidence="3 4" key="1">
    <citation type="submission" date="2018-06" db="EMBL/GenBank/DDBJ databases">
        <title>Sphaerisporangium craniellae sp. nov., isolated from a marine sponge in the South China Sea.</title>
        <authorList>
            <person name="Li L."/>
        </authorList>
    </citation>
    <scope>NUCLEOTIDE SEQUENCE [LARGE SCALE GENOMIC DNA]</scope>
    <source>
        <strain evidence="3 4">LHW63015</strain>
    </source>
</reference>
<dbReference type="GO" id="GO:0008168">
    <property type="term" value="F:methyltransferase activity"/>
    <property type="evidence" value="ECO:0007669"/>
    <property type="project" value="UniProtKB-KW"/>
</dbReference>
<comment type="caution">
    <text evidence="3">The sequence shown here is derived from an EMBL/GenBank/DDBJ whole genome shotgun (WGS) entry which is preliminary data.</text>
</comment>
<feature type="compositionally biased region" description="Low complexity" evidence="1">
    <location>
        <begin position="280"/>
        <end position="301"/>
    </location>
</feature>
<dbReference type="NCBIfam" id="TIGR03891">
    <property type="entry name" value="thiopep_ocin"/>
    <property type="match status" value="1"/>
</dbReference>
<evidence type="ECO:0000313" key="4">
    <source>
        <dbReference type="Proteomes" id="UP000253303"/>
    </source>
</evidence>
<dbReference type="EMBL" id="QMEY01000012">
    <property type="protein sequence ID" value="RBQ17224.1"/>
    <property type="molecule type" value="Genomic_DNA"/>
</dbReference>
<evidence type="ECO:0000313" key="3">
    <source>
        <dbReference type="EMBL" id="RBQ17224.1"/>
    </source>
</evidence>
<evidence type="ECO:0000259" key="2">
    <source>
        <dbReference type="Pfam" id="PF14028"/>
    </source>
</evidence>
<accession>A0A366LV80</accession>
<keyword evidence="4" id="KW-1185">Reference proteome</keyword>
<proteinExistence type="predicted"/>
<protein>
    <submittedName>
        <fullName evidence="3">Methyltransferase</fullName>
    </submittedName>
</protein>
<dbReference type="AlphaFoldDB" id="A0A366LV80"/>
<keyword evidence="3" id="KW-0489">Methyltransferase</keyword>